<keyword evidence="10" id="KW-1185">Reference proteome</keyword>
<dbReference type="EMBL" id="OX365700">
    <property type="protein sequence ID" value="CAI4029785.1"/>
    <property type="molecule type" value="Genomic_DNA"/>
</dbReference>
<evidence type="ECO:0000256" key="3">
    <source>
        <dbReference type="ARBA" id="ARBA00009850"/>
    </source>
</evidence>
<evidence type="ECO:0000313" key="9">
    <source>
        <dbReference type="EMBL" id="CAI4029785.1"/>
    </source>
</evidence>
<keyword evidence="6 7" id="KW-0378">Hydrolase</keyword>
<dbReference type="CDD" id="cd05822">
    <property type="entry name" value="TLP_HIUase"/>
    <property type="match status" value="1"/>
</dbReference>
<dbReference type="PROSITE" id="PS00768">
    <property type="entry name" value="TRANSTHYRETIN_1"/>
    <property type="match status" value="1"/>
</dbReference>
<dbReference type="GO" id="GO:0006144">
    <property type="term" value="P:purine nucleobase metabolic process"/>
    <property type="evidence" value="ECO:0007669"/>
    <property type="project" value="UniProtKB-KW"/>
</dbReference>
<evidence type="ECO:0000313" key="10">
    <source>
        <dbReference type="Proteomes" id="UP001179121"/>
    </source>
</evidence>
<dbReference type="PRINTS" id="PR00189">
    <property type="entry name" value="TRNSTHYRETIN"/>
</dbReference>
<dbReference type="KEGG" id="nti:DNFV4_00203"/>
<evidence type="ECO:0000256" key="7">
    <source>
        <dbReference type="RuleBase" id="RU361270"/>
    </source>
</evidence>
<dbReference type="NCBIfam" id="TIGR02962">
    <property type="entry name" value="hdxy_isourate"/>
    <property type="match status" value="1"/>
</dbReference>
<dbReference type="PANTHER" id="PTHR10395">
    <property type="entry name" value="URICASE AND TRANSTHYRETIN-RELATED"/>
    <property type="match status" value="1"/>
</dbReference>
<sequence length="107" mass="11918">MGALTLHVLDLVKGRPAQGIPVILEVQGLAGSWKLLSRSRTDADGRSADVMPSHQRLQAGTYRLTFDTATYFQIQRVEPFYPDISVVFTVRNPAQHYHIPLLLSPFG</sequence>
<dbReference type="Gene3D" id="2.60.40.180">
    <property type="entry name" value="Transthyretin/hydroxyisourate hydrolase domain"/>
    <property type="match status" value="1"/>
</dbReference>
<dbReference type="Proteomes" id="UP001179121">
    <property type="component" value="Chromosome"/>
</dbReference>
<dbReference type="SMART" id="SM00095">
    <property type="entry name" value="TR_THY"/>
    <property type="match status" value="1"/>
</dbReference>
<dbReference type="InterPro" id="IPR023416">
    <property type="entry name" value="Transthyretin/HIU_hydrolase_d"/>
</dbReference>
<evidence type="ECO:0000256" key="4">
    <source>
        <dbReference type="ARBA" id="ARBA00011881"/>
    </source>
</evidence>
<dbReference type="Pfam" id="PF00576">
    <property type="entry name" value="Transthyretin"/>
    <property type="match status" value="1"/>
</dbReference>
<dbReference type="RefSeq" id="WP_289266810.1">
    <property type="nucleotide sequence ID" value="NZ_OX365700.1"/>
</dbReference>
<dbReference type="GO" id="GO:0033971">
    <property type="term" value="F:hydroxyisourate hydrolase activity"/>
    <property type="evidence" value="ECO:0007669"/>
    <property type="project" value="UniProtKB-EC"/>
</dbReference>
<comment type="subunit">
    <text evidence="4 7">Homotetramer.</text>
</comment>
<dbReference type="SUPFAM" id="SSF49472">
    <property type="entry name" value="Transthyretin (synonym: prealbumin)"/>
    <property type="match status" value="1"/>
</dbReference>
<feature type="domain" description="Transthyretin/hydroxyisourate hydrolase" evidence="8">
    <location>
        <begin position="1"/>
        <end position="107"/>
    </location>
</feature>
<name>A0AA86MVI7_9BACT</name>
<evidence type="ECO:0000256" key="6">
    <source>
        <dbReference type="ARBA" id="ARBA00022801"/>
    </source>
</evidence>
<evidence type="ECO:0000256" key="1">
    <source>
        <dbReference type="ARBA" id="ARBA00001043"/>
    </source>
</evidence>
<organism evidence="9 10">
    <name type="scientific">Nitrospira tepida</name>
    <dbReference type="NCBI Taxonomy" id="2973512"/>
    <lineage>
        <taxon>Bacteria</taxon>
        <taxon>Pseudomonadati</taxon>
        <taxon>Nitrospirota</taxon>
        <taxon>Nitrospiria</taxon>
        <taxon>Nitrospirales</taxon>
        <taxon>Nitrospiraceae</taxon>
        <taxon>Nitrospira</taxon>
    </lineage>
</organism>
<dbReference type="InterPro" id="IPR036817">
    <property type="entry name" value="Transthyretin/HIU_hydrolase_sf"/>
</dbReference>
<dbReference type="EC" id="3.5.2.17" evidence="7"/>
<comment type="similarity">
    <text evidence="3 7">Belongs to the transthyretin family. 5-hydroxyisourate hydrolase subfamily.</text>
</comment>
<proteinExistence type="inferred from homology"/>
<gene>
    <name evidence="9" type="ORF">DNFV4_00203</name>
</gene>
<dbReference type="InterPro" id="IPR000895">
    <property type="entry name" value="Transthyretin/HIU_hydrolase"/>
</dbReference>
<dbReference type="AlphaFoldDB" id="A0AA86MVI7"/>
<dbReference type="InterPro" id="IPR014306">
    <property type="entry name" value="Hydroxyisourate_hydrolase"/>
</dbReference>
<protein>
    <recommendedName>
        <fullName evidence="7">5-hydroxyisourate hydrolase</fullName>
        <shortName evidence="7">HIU hydrolase</shortName>
        <shortName evidence="7">HIUHase</shortName>
        <ecNumber evidence="7">3.5.2.17</ecNumber>
    </recommendedName>
</protein>
<evidence type="ECO:0000259" key="8">
    <source>
        <dbReference type="SMART" id="SM00095"/>
    </source>
</evidence>
<evidence type="ECO:0000256" key="5">
    <source>
        <dbReference type="ARBA" id="ARBA00022631"/>
    </source>
</evidence>
<dbReference type="InterPro" id="IPR023418">
    <property type="entry name" value="Thyroxine_BS"/>
</dbReference>
<dbReference type="PANTHER" id="PTHR10395:SF7">
    <property type="entry name" value="5-HYDROXYISOURATE HYDROLASE"/>
    <property type="match status" value="1"/>
</dbReference>
<reference evidence="9" key="1">
    <citation type="submission" date="2022-10" db="EMBL/GenBank/DDBJ databases">
        <authorList>
            <person name="Koch H."/>
        </authorList>
    </citation>
    <scope>NUCLEOTIDE SEQUENCE</scope>
    <source>
        <strain evidence="9">DNF</strain>
    </source>
</reference>
<comment type="function">
    <text evidence="2">Catalyzes the hydrolysis of 5-hydroxyisourate (HIU) to 2-oxo-4-hydroxy-4-carboxy-5-ureidoimidazoline (OHCU).</text>
</comment>
<evidence type="ECO:0000256" key="2">
    <source>
        <dbReference type="ARBA" id="ARBA00002704"/>
    </source>
</evidence>
<keyword evidence="5 7" id="KW-0659">Purine metabolism</keyword>
<comment type="catalytic activity">
    <reaction evidence="1 7">
        <text>5-hydroxyisourate + H2O = 5-hydroxy-2-oxo-4-ureido-2,5-dihydro-1H-imidazole-5-carboxylate + H(+)</text>
        <dbReference type="Rhea" id="RHEA:23736"/>
        <dbReference type="ChEBI" id="CHEBI:15377"/>
        <dbReference type="ChEBI" id="CHEBI:15378"/>
        <dbReference type="ChEBI" id="CHEBI:18072"/>
        <dbReference type="ChEBI" id="CHEBI:58639"/>
        <dbReference type="EC" id="3.5.2.17"/>
    </reaction>
</comment>
<accession>A0AA86MVI7</accession>